<evidence type="ECO:0000256" key="2">
    <source>
        <dbReference type="ARBA" id="ARBA00022737"/>
    </source>
</evidence>
<dbReference type="InterPro" id="IPR007110">
    <property type="entry name" value="Ig-like_dom"/>
</dbReference>
<keyword evidence="2" id="KW-0677">Repeat</keyword>
<evidence type="ECO:0000313" key="13">
    <source>
        <dbReference type="Proteomes" id="UP001190640"/>
    </source>
</evidence>
<feature type="compositionally biased region" description="Pro residues" evidence="10">
    <location>
        <begin position="29"/>
        <end position="55"/>
    </location>
</feature>
<dbReference type="GO" id="GO:0007155">
    <property type="term" value="P:cell adhesion"/>
    <property type="evidence" value="ECO:0007669"/>
    <property type="project" value="UniProtKB-KW"/>
</dbReference>
<evidence type="ECO:0000256" key="5">
    <source>
        <dbReference type="ARBA" id="ARBA00023319"/>
    </source>
</evidence>
<dbReference type="CTD" id="4608"/>
<dbReference type="PROSITE" id="PS50835">
    <property type="entry name" value="IG_LIKE"/>
    <property type="match status" value="2"/>
</dbReference>
<dbReference type="CDD" id="cd05748">
    <property type="entry name" value="Ig_Titin_like"/>
    <property type="match status" value="1"/>
</dbReference>
<accession>A0AA97JF44</accession>
<organism evidence="13 14">
    <name type="scientific">Eublepharis macularius</name>
    <name type="common">Leopard gecko</name>
    <name type="synonym">Cyrtodactylus macularius</name>
    <dbReference type="NCBI Taxonomy" id="481883"/>
    <lineage>
        <taxon>Eukaryota</taxon>
        <taxon>Metazoa</taxon>
        <taxon>Chordata</taxon>
        <taxon>Craniata</taxon>
        <taxon>Vertebrata</taxon>
        <taxon>Euteleostomi</taxon>
        <taxon>Lepidosauria</taxon>
        <taxon>Squamata</taxon>
        <taxon>Bifurcata</taxon>
        <taxon>Gekkota</taxon>
        <taxon>Eublepharidae</taxon>
        <taxon>Eublepharinae</taxon>
        <taxon>Eublepharis</taxon>
    </lineage>
</organism>
<evidence type="ECO:0000256" key="4">
    <source>
        <dbReference type="ARBA" id="ARBA00023179"/>
    </source>
</evidence>
<feature type="domain" description="Ig-like" evidence="11">
    <location>
        <begin position="377"/>
        <end position="467"/>
    </location>
</feature>
<dbReference type="InterPro" id="IPR003598">
    <property type="entry name" value="Ig_sub2"/>
</dbReference>
<keyword evidence="4" id="KW-0514">Muscle protein</keyword>
<comment type="similarity">
    <text evidence="6">Belongs to the immunoglobulin superfamily. MyBP family.</text>
</comment>
<dbReference type="PRINTS" id="PR00014">
    <property type="entry name" value="FNTYPEIII"/>
</dbReference>
<dbReference type="SUPFAM" id="SSF48726">
    <property type="entry name" value="Immunoglobulin"/>
    <property type="match status" value="2"/>
</dbReference>
<dbReference type="FunFam" id="2.60.40.10:FF:000062">
    <property type="entry name" value="Myosin-binding protein C, slow type"/>
    <property type="match status" value="1"/>
</dbReference>
<dbReference type="InterPro" id="IPR013783">
    <property type="entry name" value="Ig-like_fold"/>
</dbReference>
<dbReference type="SMART" id="SM00060">
    <property type="entry name" value="FN3"/>
    <property type="match status" value="2"/>
</dbReference>
<feature type="compositionally biased region" description="Low complexity" evidence="10">
    <location>
        <begin position="1"/>
        <end position="28"/>
    </location>
</feature>
<keyword evidence="3" id="KW-0130">Cell adhesion</keyword>
<dbReference type="GO" id="GO:0032982">
    <property type="term" value="C:myosin filament"/>
    <property type="evidence" value="ECO:0007669"/>
    <property type="project" value="UniProtKB-KW"/>
</dbReference>
<reference evidence="14" key="1">
    <citation type="submission" date="2025-08" db="UniProtKB">
        <authorList>
            <consortium name="RefSeq"/>
        </authorList>
    </citation>
    <scope>IDENTIFICATION</scope>
    <source>
        <tissue evidence="14">Blood</tissue>
    </source>
</reference>
<dbReference type="InterPro" id="IPR003961">
    <property type="entry name" value="FN3_dom"/>
</dbReference>
<feature type="region of interest" description="Disordered" evidence="10">
    <location>
        <begin position="1"/>
        <end position="73"/>
    </location>
</feature>
<dbReference type="InterPro" id="IPR003599">
    <property type="entry name" value="Ig_sub"/>
</dbReference>
<dbReference type="FunFam" id="2.60.40.10:FF:000031">
    <property type="entry name" value="Myosin-binding protein C, slow type"/>
    <property type="match status" value="1"/>
</dbReference>
<evidence type="ECO:0000256" key="9">
    <source>
        <dbReference type="ARBA" id="ARBA00078133"/>
    </source>
</evidence>
<dbReference type="SUPFAM" id="SSF49265">
    <property type="entry name" value="Fibronectin type III"/>
    <property type="match status" value="1"/>
</dbReference>
<protein>
    <recommendedName>
        <fullName evidence="8">Myosin-binding protein H</fullName>
    </recommendedName>
    <alternativeName>
        <fullName evidence="9">H-protein</fullName>
    </alternativeName>
</protein>
<dbReference type="GO" id="GO:0031430">
    <property type="term" value="C:M band"/>
    <property type="evidence" value="ECO:0007669"/>
    <property type="project" value="TreeGrafter"/>
</dbReference>
<dbReference type="InterPro" id="IPR013098">
    <property type="entry name" value="Ig_I-set"/>
</dbReference>
<sequence>MSDQEAAPAASAAAPSEAQPASAAESAPAPEPEGAPPAPAPAPQPAAPAPAPPAPEPKKPKGASPGQPMNLAVDDVNDTSVTLTWDAPEQVGPKGLDGYVVEYCKDGTTDWVAANNKPFLSTRYVIRNLTSGDKLHIRVKAVKDDGISEPAALDQPLLIREILEHPKIRLPRYLREIYMKTVGQAVNLLIPFRGKPKPQVTWTKEGKPLDPKRVNVRNSEKDSIFFIRQAQRSDSGKYEITVKILDELEDKATIDLRVIERPSPPENLKLVDVWGFNVALEWSPPKDNGNADLKGYTVQKADMKTKQWFTVLEHYNRTSCTVSDLIMGNSYSFRVFSENPSGLSENAATTKDVAHIKKTAIIYKPEKFNTWDFSEPPKFTHPLTDRTTTRGYSTQLVCSVRGFPKPKVIWMKNQMEIREDPKYVALMNQGVCSLEIRKPSPFDGGVYTCKAVNLFGEASVDCKLNVKVPE</sequence>
<dbReference type="KEGG" id="emc:129330531"/>
<proteinExistence type="inferred from homology"/>
<dbReference type="InterPro" id="IPR050964">
    <property type="entry name" value="Striated_Muscle_Regulatory"/>
</dbReference>
<evidence type="ECO:0000259" key="12">
    <source>
        <dbReference type="PROSITE" id="PS50853"/>
    </source>
</evidence>
<dbReference type="PANTHER" id="PTHR13817">
    <property type="entry name" value="TITIN"/>
    <property type="match status" value="1"/>
</dbReference>
<evidence type="ECO:0000256" key="1">
    <source>
        <dbReference type="ARBA" id="ARBA00022433"/>
    </source>
</evidence>
<dbReference type="Gene3D" id="2.60.40.10">
    <property type="entry name" value="Immunoglobulins"/>
    <property type="match status" value="4"/>
</dbReference>
<dbReference type="InterPro" id="IPR036179">
    <property type="entry name" value="Ig-like_dom_sf"/>
</dbReference>
<evidence type="ECO:0000259" key="11">
    <source>
        <dbReference type="PROSITE" id="PS50835"/>
    </source>
</evidence>
<feature type="domain" description="Fibronectin type-III" evidence="12">
    <location>
        <begin position="67"/>
        <end position="162"/>
    </location>
</feature>
<keyword evidence="1" id="KW-0787">Thick filament</keyword>
<keyword evidence="5" id="KW-0393">Immunoglobulin domain</keyword>
<dbReference type="CDD" id="cd00063">
    <property type="entry name" value="FN3"/>
    <property type="match status" value="2"/>
</dbReference>
<feature type="domain" description="Fibronectin type-III" evidence="12">
    <location>
        <begin position="264"/>
        <end position="359"/>
    </location>
</feature>
<gene>
    <name evidence="14" type="primary">MYBPH</name>
</gene>
<evidence type="ECO:0000256" key="10">
    <source>
        <dbReference type="SAM" id="MobiDB-lite"/>
    </source>
</evidence>
<dbReference type="PANTHER" id="PTHR13817:SF49">
    <property type="entry name" value="MYOSIN-BINDING PROTEIN H"/>
    <property type="match status" value="1"/>
</dbReference>
<comment type="function">
    <text evidence="7">Binds to myosin; probably involved in interaction with thick myofilaments in the A-band.</text>
</comment>
<evidence type="ECO:0000256" key="3">
    <source>
        <dbReference type="ARBA" id="ARBA00022889"/>
    </source>
</evidence>
<dbReference type="InterPro" id="IPR036116">
    <property type="entry name" value="FN3_sf"/>
</dbReference>
<name>A0AA97JF44_EUBMA</name>
<dbReference type="FunFam" id="2.60.40.10:FF:000225">
    <property type="entry name" value="Myosin-binding protein C, cardiac-type"/>
    <property type="match status" value="1"/>
</dbReference>
<feature type="domain" description="Ig-like" evidence="11">
    <location>
        <begin position="166"/>
        <end position="255"/>
    </location>
</feature>
<dbReference type="FunFam" id="2.60.40.10:FF:000557">
    <property type="entry name" value="Myosin binding protein Ha"/>
    <property type="match status" value="1"/>
</dbReference>
<keyword evidence="13" id="KW-1185">Reference proteome</keyword>
<dbReference type="RefSeq" id="XP_054836565.1">
    <property type="nucleotide sequence ID" value="XM_054980590.1"/>
</dbReference>
<dbReference type="GO" id="GO:0045214">
    <property type="term" value="P:sarcomere organization"/>
    <property type="evidence" value="ECO:0007669"/>
    <property type="project" value="TreeGrafter"/>
</dbReference>
<dbReference type="PROSITE" id="PS50853">
    <property type="entry name" value="FN3"/>
    <property type="match status" value="2"/>
</dbReference>
<evidence type="ECO:0000256" key="6">
    <source>
        <dbReference type="ARBA" id="ARBA00038352"/>
    </source>
</evidence>
<evidence type="ECO:0000256" key="8">
    <source>
        <dbReference type="ARBA" id="ARBA00071968"/>
    </source>
</evidence>
<dbReference type="GeneID" id="129330531"/>
<dbReference type="Pfam" id="PF00041">
    <property type="entry name" value="fn3"/>
    <property type="match status" value="2"/>
</dbReference>
<dbReference type="AlphaFoldDB" id="A0AA97JF44"/>
<evidence type="ECO:0000256" key="7">
    <source>
        <dbReference type="ARBA" id="ARBA00060255"/>
    </source>
</evidence>
<dbReference type="SMART" id="SM00408">
    <property type="entry name" value="IGc2"/>
    <property type="match status" value="2"/>
</dbReference>
<evidence type="ECO:0000313" key="14">
    <source>
        <dbReference type="RefSeq" id="XP_054836565.1"/>
    </source>
</evidence>
<dbReference type="Proteomes" id="UP001190640">
    <property type="component" value="Chromosome 5"/>
</dbReference>
<dbReference type="Pfam" id="PF07679">
    <property type="entry name" value="I-set"/>
    <property type="match status" value="2"/>
</dbReference>
<dbReference type="SMART" id="SM00409">
    <property type="entry name" value="IG"/>
    <property type="match status" value="2"/>
</dbReference>